<keyword evidence="2" id="KW-1185">Reference proteome</keyword>
<dbReference type="EMBL" id="JAULSW010000003">
    <property type="protein sequence ID" value="KAK3387901.1"/>
    <property type="molecule type" value="Genomic_DNA"/>
</dbReference>
<name>A0AAE0NUG6_9PEZI</name>
<proteinExistence type="predicted"/>
<comment type="caution">
    <text evidence="1">The sequence shown here is derived from an EMBL/GenBank/DDBJ whole genome shotgun (WGS) entry which is preliminary data.</text>
</comment>
<reference evidence="1" key="1">
    <citation type="journal article" date="2023" name="Mol. Phylogenet. Evol.">
        <title>Genome-scale phylogeny and comparative genomics of the fungal order Sordariales.</title>
        <authorList>
            <person name="Hensen N."/>
            <person name="Bonometti L."/>
            <person name="Westerberg I."/>
            <person name="Brannstrom I.O."/>
            <person name="Guillou S."/>
            <person name="Cros-Aarteil S."/>
            <person name="Calhoun S."/>
            <person name="Haridas S."/>
            <person name="Kuo A."/>
            <person name="Mondo S."/>
            <person name="Pangilinan J."/>
            <person name="Riley R."/>
            <person name="LaButti K."/>
            <person name="Andreopoulos B."/>
            <person name="Lipzen A."/>
            <person name="Chen C."/>
            <person name="Yan M."/>
            <person name="Daum C."/>
            <person name="Ng V."/>
            <person name="Clum A."/>
            <person name="Steindorff A."/>
            <person name="Ohm R.A."/>
            <person name="Martin F."/>
            <person name="Silar P."/>
            <person name="Natvig D.O."/>
            <person name="Lalanne C."/>
            <person name="Gautier V."/>
            <person name="Ament-Velasquez S.L."/>
            <person name="Kruys A."/>
            <person name="Hutchinson M.I."/>
            <person name="Powell A.J."/>
            <person name="Barry K."/>
            <person name="Miller A.N."/>
            <person name="Grigoriev I.V."/>
            <person name="Debuchy R."/>
            <person name="Gladieux P."/>
            <person name="Hiltunen Thoren M."/>
            <person name="Johannesson H."/>
        </authorList>
    </citation>
    <scope>NUCLEOTIDE SEQUENCE</scope>
    <source>
        <strain evidence="1">CBS 232.78</strain>
    </source>
</reference>
<organism evidence="1 2">
    <name type="scientific">Podospora didyma</name>
    <dbReference type="NCBI Taxonomy" id="330526"/>
    <lineage>
        <taxon>Eukaryota</taxon>
        <taxon>Fungi</taxon>
        <taxon>Dikarya</taxon>
        <taxon>Ascomycota</taxon>
        <taxon>Pezizomycotina</taxon>
        <taxon>Sordariomycetes</taxon>
        <taxon>Sordariomycetidae</taxon>
        <taxon>Sordariales</taxon>
        <taxon>Podosporaceae</taxon>
        <taxon>Podospora</taxon>
    </lineage>
</organism>
<evidence type="ECO:0000313" key="1">
    <source>
        <dbReference type="EMBL" id="KAK3387901.1"/>
    </source>
</evidence>
<dbReference type="AlphaFoldDB" id="A0AAE0NUG6"/>
<protein>
    <submittedName>
        <fullName evidence="1">Uncharacterized protein</fullName>
    </submittedName>
</protein>
<reference evidence="1" key="2">
    <citation type="submission" date="2023-06" db="EMBL/GenBank/DDBJ databases">
        <authorList>
            <consortium name="Lawrence Berkeley National Laboratory"/>
            <person name="Haridas S."/>
            <person name="Hensen N."/>
            <person name="Bonometti L."/>
            <person name="Westerberg I."/>
            <person name="Brannstrom I.O."/>
            <person name="Guillou S."/>
            <person name="Cros-Aarteil S."/>
            <person name="Calhoun S."/>
            <person name="Kuo A."/>
            <person name="Mondo S."/>
            <person name="Pangilinan J."/>
            <person name="Riley R."/>
            <person name="LaButti K."/>
            <person name="Andreopoulos B."/>
            <person name="Lipzen A."/>
            <person name="Chen C."/>
            <person name="Yanf M."/>
            <person name="Daum C."/>
            <person name="Ng V."/>
            <person name="Clum A."/>
            <person name="Steindorff A."/>
            <person name="Ohm R."/>
            <person name="Martin F."/>
            <person name="Silar P."/>
            <person name="Natvig D."/>
            <person name="Lalanne C."/>
            <person name="Gautier V."/>
            <person name="Ament-velasquez S.L."/>
            <person name="Kruys A."/>
            <person name="Hutchinson M.I."/>
            <person name="Powell A.J."/>
            <person name="Barry K."/>
            <person name="Miller A.N."/>
            <person name="Grigoriev I.V."/>
            <person name="Debuchy R."/>
            <person name="Gladieux P."/>
            <person name="Thoren M.H."/>
            <person name="Johannesson H."/>
        </authorList>
    </citation>
    <scope>NUCLEOTIDE SEQUENCE</scope>
    <source>
        <strain evidence="1">CBS 232.78</strain>
    </source>
</reference>
<dbReference type="Proteomes" id="UP001285441">
    <property type="component" value="Unassembled WGS sequence"/>
</dbReference>
<evidence type="ECO:0000313" key="2">
    <source>
        <dbReference type="Proteomes" id="UP001285441"/>
    </source>
</evidence>
<sequence length="72" mass="8202">MPSVMGQAEYHDRAEGGVIVSLPSWAVSGRDLRTTLDSLFPAPKEYSVQLKRDRYSVILPNHSKAQLQRYHF</sequence>
<accession>A0AAE0NUG6</accession>
<gene>
    <name evidence="1" type="ORF">B0H63DRAFT_166491</name>
</gene>